<keyword evidence="1" id="KW-1133">Transmembrane helix</keyword>
<evidence type="ECO:0000313" key="4">
    <source>
        <dbReference type="Proteomes" id="UP001470230"/>
    </source>
</evidence>
<organism evidence="3 4">
    <name type="scientific">Tritrichomonas musculus</name>
    <dbReference type="NCBI Taxonomy" id="1915356"/>
    <lineage>
        <taxon>Eukaryota</taxon>
        <taxon>Metamonada</taxon>
        <taxon>Parabasalia</taxon>
        <taxon>Tritrichomonadida</taxon>
        <taxon>Tritrichomonadidae</taxon>
        <taxon>Tritrichomonas</taxon>
    </lineage>
</organism>
<feature type="transmembrane region" description="Helical" evidence="1">
    <location>
        <begin position="308"/>
        <end position="333"/>
    </location>
</feature>
<reference evidence="3 4" key="1">
    <citation type="submission" date="2024-04" db="EMBL/GenBank/DDBJ databases">
        <title>Tritrichomonas musculus Genome.</title>
        <authorList>
            <person name="Alves-Ferreira E."/>
            <person name="Grigg M."/>
            <person name="Lorenzi H."/>
            <person name="Galac M."/>
        </authorList>
    </citation>
    <scope>NUCLEOTIDE SEQUENCE [LARGE SCALE GENOMIC DNA]</scope>
    <source>
        <strain evidence="3 4">EAF2021</strain>
    </source>
</reference>
<feature type="chain" id="PRO_5047049128" description="Transmembrane protein" evidence="2">
    <location>
        <begin position="18"/>
        <end position="340"/>
    </location>
</feature>
<keyword evidence="1" id="KW-0812">Transmembrane</keyword>
<accession>A0ABR2KM14</accession>
<sequence length="340" mass="39989">MLLFIVAILAIITKKMIHDCKEGYAKIDSYRWDYYLIDYKISCPKYSKQTIYISREDLFYSFSIFNDSNVILSCPSNTNENNLSLFIYDEPNIVFQNNCFFKWIEVFNSPTLDLSEKSTLSYDNILFHNPEYEIPNEIASGNKFICDGYFQINLTDVAYMELNGINLSVNYSDISKYSFLLEDGYFIISNINKNTKYYLSKILPSMTFLGQIDIFFSDLFNETEISSFVKLINHSNIQIWMNMTWSTYLENYTSCPWEDVVYKEQYSYLKEYFDSLEEKNDWMKVCMNSQGFLVYNENNGKVIIIPPVSAWIIIVSIIVAIVFILVSVIIIAYRRYEIGY</sequence>
<evidence type="ECO:0008006" key="5">
    <source>
        <dbReference type="Google" id="ProtNLM"/>
    </source>
</evidence>
<evidence type="ECO:0000256" key="2">
    <source>
        <dbReference type="SAM" id="SignalP"/>
    </source>
</evidence>
<gene>
    <name evidence="3" type="ORF">M9Y10_029388</name>
</gene>
<dbReference type="Proteomes" id="UP001470230">
    <property type="component" value="Unassembled WGS sequence"/>
</dbReference>
<protein>
    <recommendedName>
        <fullName evidence="5">Transmembrane protein</fullName>
    </recommendedName>
</protein>
<evidence type="ECO:0000313" key="3">
    <source>
        <dbReference type="EMBL" id="KAK8892165.1"/>
    </source>
</evidence>
<keyword evidence="2" id="KW-0732">Signal</keyword>
<name>A0ABR2KM14_9EUKA</name>
<keyword evidence="4" id="KW-1185">Reference proteome</keyword>
<feature type="signal peptide" evidence="2">
    <location>
        <begin position="1"/>
        <end position="17"/>
    </location>
</feature>
<proteinExistence type="predicted"/>
<evidence type="ECO:0000256" key="1">
    <source>
        <dbReference type="SAM" id="Phobius"/>
    </source>
</evidence>
<comment type="caution">
    <text evidence="3">The sequence shown here is derived from an EMBL/GenBank/DDBJ whole genome shotgun (WGS) entry which is preliminary data.</text>
</comment>
<keyword evidence="1" id="KW-0472">Membrane</keyword>
<dbReference type="EMBL" id="JAPFFF010000004">
    <property type="protein sequence ID" value="KAK8892165.1"/>
    <property type="molecule type" value="Genomic_DNA"/>
</dbReference>